<dbReference type="EMBL" id="CAUEEQ010001091">
    <property type="protein sequence ID" value="CAJ0918752.1"/>
    <property type="molecule type" value="Genomic_DNA"/>
</dbReference>
<dbReference type="Gene3D" id="3.90.1480.20">
    <property type="entry name" value="Glycosyl transferase family 29"/>
    <property type="match status" value="1"/>
</dbReference>
<sequence>MVKAPENLVLRTWKCLEYFKVPGKRDEPEDITAEIQERADADSAESEGAEVEEATKGVGPEVDTRLKQEELRRRAAERRVGALEKEVADLRDRLAESQAMNKAAWEKMERQVSVLAKHLKAGDIQKKLPLEAEQDGCLTAEEKETSFLKCMIDVPENLREACRVVLKVAASAVLFFGLLLFIRPWDVNPVRRPSCTAGEVAARAAAIITNFSRNHRIFLQISDYFWVENRSAYSLPYGTKGNELLLMQTLALTKHFHVPQMIDSLQCRRCVVVGNGYQLKNSSLGDVIDQYDVVIRLNNGPVYNYESDVGSKTTIRMFYPESANFDLTLDNNPETLMVLVPFKSLDLKWLLTMLNDEKPIKKGFWRSPPKIWKVKPENLRILNPYFMEVAAIELLKYNLATKKIKPIPTTGIMAISFAIHFCDQVDIAGFGYPSDKTQYLHYYDNLTLKNMEVTQHKIPLEAIAIKKLLQQNIIHNLTYF</sequence>
<evidence type="ECO:0000256" key="8">
    <source>
        <dbReference type="ARBA" id="ARBA00023034"/>
    </source>
</evidence>
<evidence type="ECO:0000256" key="7">
    <source>
        <dbReference type="ARBA" id="ARBA00022989"/>
    </source>
</evidence>
<name>A0ABN9KTX8_9NEOB</name>
<comment type="subcellular location">
    <subcellularLocation>
        <location evidence="1">Golgi apparatus membrane</location>
        <topology evidence="1">Single-pass type II membrane protein</topology>
    </subcellularLocation>
</comment>
<feature type="compositionally biased region" description="Acidic residues" evidence="12">
    <location>
        <begin position="42"/>
        <end position="52"/>
    </location>
</feature>
<dbReference type="InterPro" id="IPR038578">
    <property type="entry name" value="GT29-like_sf"/>
</dbReference>
<feature type="region of interest" description="Disordered" evidence="12">
    <location>
        <begin position="37"/>
        <end position="65"/>
    </location>
</feature>
<keyword evidence="14" id="KW-1185">Reference proteome</keyword>
<organism evidence="13 14">
    <name type="scientific">Ranitomeya imitator</name>
    <name type="common">mimic poison frog</name>
    <dbReference type="NCBI Taxonomy" id="111125"/>
    <lineage>
        <taxon>Eukaryota</taxon>
        <taxon>Metazoa</taxon>
        <taxon>Chordata</taxon>
        <taxon>Craniata</taxon>
        <taxon>Vertebrata</taxon>
        <taxon>Euteleostomi</taxon>
        <taxon>Amphibia</taxon>
        <taxon>Batrachia</taxon>
        <taxon>Anura</taxon>
        <taxon>Neobatrachia</taxon>
        <taxon>Hyloidea</taxon>
        <taxon>Dendrobatidae</taxon>
        <taxon>Dendrobatinae</taxon>
        <taxon>Ranitomeya</taxon>
    </lineage>
</organism>
<evidence type="ECO:0000256" key="10">
    <source>
        <dbReference type="ARBA" id="ARBA00023180"/>
    </source>
</evidence>
<evidence type="ECO:0000256" key="2">
    <source>
        <dbReference type="ARBA" id="ARBA00006003"/>
    </source>
</evidence>
<dbReference type="Pfam" id="PF00777">
    <property type="entry name" value="Glyco_transf_29"/>
    <property type="match status" value="1"/>
</dbReference>
<dbReference type="PANTHER" id="PTHR13713">
    <property type="entry name" value="SIALYLTRANSFERASE"/>
    <property type="match status" value="1"/>
</dbReference>
<dbReference type="SUPFAM" id="SSF57997">
    <property type="entry name" value="Tropomyosin"/>
    <property type="match status" value="1"/>
</dbReference>
<dbReference type="InterPro" id="IPR051142">
    <property type="entry name" value="Glycosyltransferase_29"/>
</dbReference>
<evidence type="ECO:0000313" key="14">
    <source>
        <dbReference type="Proteomes" id="UP001176940"/>
    </source>
</evidence>
<keyword evidence="11" id="KW-0175">Coiled coil</keyword>
<evidence type="ECO:0000256" key="1">
    <source>
        <dbReference type="ARBA" id="ARBA00004323"/>
    </source>
</evidence>
<feature type="coiled-coil region" evidence="11">
    <location>
        <begin position="66"/>
        <end position="100"/>
    </location>
</feature>
<comment type="similarity">
    <text evidence="2">Belongs to the glycosyltransferase 29 family.</text>
</comment>
<evidence type="ECO:0000256" key="4">
    <source>
        <dbReference type="ARBA" id="ARBA00022679"/>
    </source>
</evidence>
<evidence type="ECO:0000256" key="5">
    <source>
        <dbReference type="ARBA" id="ARBA00022692"/>
    </source>
</evidence>
<keyword evidence="4" id="KW-0808">Transferase</keyword>
<keyword evidence="10" id="KW-0325">Glycoprotein</keyword>
<evidence type="ECO:0000256" key="6">
    <source>
        <dbReference type="ARBA" id="ARBA00022968"/>
    </source>
</evidence>
<evidence type="ECO:0000313" key="13">
    <source>
        <dbReference type="EMBL" id="CAJ0918752.1"/>
    </source>
</evidence>
<evidence type="ECO:0000256" key="12">
    <source>
        <dbReference type="SAM" id="MobiDB-lite"/>
    </source>
</evidence>
<evidence type="ECO:0000256" key="11">
    <source>
        <dbReference type="SAM" id="Coils"/>
    </source>
</evidence>
<gene>
    <name evidence="13" type="ORF">RIMI_LOCUS863009</name>
</gene>
<dbReference type="InterPro" id="IPR001675">
    <property type="entry name" value="Glyco_trans_29"/>
</dbReference>
<evidence type="ECO:0000256" key="9">
    <source>
        <dbReference type="ARBA" id="ARBA00023136"/>
    </source>
</evidence>
<dbReference type="PANTHER" id="PTHR13713:SF57">
    <property type="entry name" value="CMP-N-ACETYLNEURAMINATE-BETA-GALACTOSAMIDE-ALPHA-2,3-SIALYLTRANSFERASE 4"/>
    <property type="match status" value="1"/>
</dbReference>
<keyword evidence="5" id="KW-0812">Transmembrane</keyword>
<reference evidence="13" key="1">
    <citation type="submission" date="2023-07" db="EMBL/GenBank/DDBJ databases">
        <authorList>
            <person name="Stuckert A."/>
        </authorList>
    </citation>
    <scope>NUCLEOTIDE SEQUENCE</scope>
</reference>
<protein>
    <submittedName>
        <fullName evidence="13">Uncharacterized protein</fullName>
    </submittedName>
</protein>
<keyword evidence="7" id="KW-1133">Transmembrane helix</keyword>
<evidence type="ECO:0000256" key="3">
    <source>
        <dbReference type="ARBA" id="ARBA00022676"/>
    </source>
</evidence>
<keyword evidence="9" id="KW-0472">Membrane</keyword>
<comment type="caution">
    <text evidence="13">The sequence shown here is derived from an EMBL/GenBank/DDBJ whole genome shotgun (WGS) entry which is preliminary data.</text>
</comment>
<keyword evidence="8" id="KW-0333">Golgi apparatus</keyword>
<dbReference type="Proteomes" id="UP001176940">
    <property type="component" value="Unassembled WGS sequence"/>
</dbReference>
<proteinExistence type="inferred from homology"/>
<dbReference type="Gene3D" id="1.20.5.170">
    <property type="match status" value="1"/>
</dbReference>
<keyword evidence="6" id="KW-0735">Signal-anchor</keyword>
<keyword evidence="3" id="KW-0328">Glycosyltransferase</keyword>
<accession>A0ABN9KTX8</accession>